<protein>
    <submittedName>
        <fullName evidence="15">Leucine-rich repeat</fullName>
    </submittedName>
</protein>
<name>A0A200Q9S8_MACCD</name>
<dbReference type="InterPro" id="IPR003591">
    <property type="entry name" value="Leu-rich_rpt_typical-subtyp"/>
</dbReference>
<dbReference type="SMART" id="SM00369">
    <property type="entry name" value="LRR_TYP"/>
    <property type="match status" value="15"/>
</dbReference>
<dbReference type="FunCoup" id="A0A200Q9S8">
    <property type="interactions" value="583"/>
</dbReference>
<gene>
    <name evidence="15" type="ORF">BVC80_1289g138</name>
</gene>
<dbReference type="PANTHER" id="PTHR48063">
    <property type="entry name" value="LRR RECEPTOR-LIKE KINASE"/>
    <property type="match status" value="1"/>
</dbReference>
<dbReference type="Gene3D" id="3.80.10.10">
    <property type="entry name" value="Ribonuclease Inhibitor"/>
    <property type="match status" value="4"/>
</dbReference>
<dbReference type="AlphaFoldDB" id="A0A200Q9S8"/>
<feature type="chain" id="PRO_5012803795" evidence="13">
    <location>
        <begin position="18"/>
        <end position="948"/>
    </location>
</feature>
<dbReference type="GO" id="GO:0099402">
    <property type="term" value="P:plant organ development"/>
    <property type="evidence" value="ECO:0007669"/>
    <property type="project" value="UniProtKB-ARBA"/>
</dbReference>
<dbReference type="FunFam" id="3.80.10.10:FF:000095">
    <property type="entry name" value="LRR receptor-like serine/threonine-protein kinase GSO1"/>
    <property type="match status" value="1"/>
</dbReference>
<organism evidence="15 16">
    <name type="scientific">Macleaya cordata</name>
    <name type="common">Five-seeded plume-poppy</name>
    <name type="synonym">Bocconia cordata</name>
    <dbReference type="NCBI Taxonomy" id="56857"/>
    <lineage>
        <taxon>Eukaryota</taxon>
        <taxon>Viridiplantae</taxon>
        <taxon>Streptophyta</taxon>
        <taxon>Embryophyta</taxon>
        <taxon>Tracheophyta</taxon>
        <taxon>Spermatophyta</taxon>
        <taxon>Magnoliopsida</taxon>
        <taxon>Ranunculales</taxon>
        <taxon>Papaveraceae</taxon>
        <taxon>Papaveroideae</taxon>
        <taxon>Macleaya</taxon>
    </lineage>
</organism>
<dbReference type="Pfam" id="PF08263">
    <property type="entry name" value="LRRNT_2"/>
    <property type="match status" value="1"/>
</dbReference>
<dbReference type="OrthoDB" id="1600340at2759"/>
<keyword evidence="6 13" id="KW-0732">Signal</keyword>
<keyword evidence="10" id="KW-0675">Receptor</keyword>
<dbReference type="Pfam" id="PF13855">
    <property type="entry name" value="LRR_8"/>
    <property type="match status" value="3"/>
</dbReference>
<keyword evidence="5 12" id="KW-0812">Transmembrane</keyword>
<comment type="similarity">
    <text evidence="2">Belongs to the RLP family.</text>
</comment>
<evidence type="ECO:0000256" key="13">
    <source>
        <dbReference type="SAM" id="SignalP"/>
    </source>
</evidence>
<dbReference type="OMA" id="HNTRTIG"/>
<dbReference type="PANTHER" id="PTHR48063:SF100">
    <property type="entry name" value="RECEPTOR-LIKE PROTEIN EIX2"/>
    <property type="match status" value="1"/>
</dbReference>
<evidence type="ECO:0000313" key="16">
    <source>
        <dbReference type="Proteomes" id="UP000195402"/>
    </source>
</evidence>
<keyword evidence="9 12" id="KW-0472">Membrane</keyword>
<dbReference type="InterPro" id="IPR001611">
    <property type="entry name" value="Leu-rich_rpt"/>
</dbReference>
<evidence type="ECO:0000256" key="2">
    <source>
        <dbReference type="ARBA" id="ARBA00009592"/>
    </source>
</evidence>
<dbReference type="GO" id="GO:0005886">
    <property type="term" value="C:plasma membrane"/>
    <property type="evidence" value="ECO:0007669"/>
    <property type="project" value="UniProtKB-SubCell"/>
</dbReference>
<evidence type="ECO:0000256" key="8">
    <source>
        <dbReference type="ARBA" id="ARBA00022989"/>
    </source>
</evidence>
<reference evidence="15 16" key="1">
    <citation type="journal article" date="2017" name="Mol. Plant">
        <title>The Genome of Medicinal Plant Macleaya cordata Provides New Insights into Benzylisoquinoline Alkaloids Metabolism.</title>
        <authorList>
            <person name="Liu X."/>
            <person name="Liu Y."/>
            <person name="Huang P."/>
            <person name="Ma Y."/>
            <person name="Qing Z."/>
            <person name="Tang Q."/>
            <person name="Cao H."/>
            <person name="Cheng P."/>
            <person name="Zheng Y."/>
            <person name="Yuan Z."/>
            <person name="Zhou Y."/>
            <person name="Liu J."/>
            <person name="Tang Z."/>
            <person name="Zhuo Y."/>
            <person name="Zhang Y."/>
            <person name="Yu L."/>
            <person name="Huang J."/>
            <person name="Yang P."/>
            <person name="Peng Q."/>
            <person name="Zhang J."/>
            <person name="Jiang W."/>
            <person name="Zhang Z."/>
            <person name="Lin K."/>
            <person name="Ro D.K."/>
            <person name="Chen X."/>
            <person name="Xiong X."/>
            <person name="Shang Y."/>
            <person name="Huang S."/>
            <person name="Zeng J."/>
        </authorList>
    </citation>
    <scope>NUCLEOTIDE SEQUENCE [LARGE SCALE GENOMIC DNA]</scope>
    <source>
        <strain evidence="16">cv. BLH2017</strain>
        <tissue evidence="15">Root</tissue>
    </source>
</reference>
<keyword evidence="3" id="KW-1003">Cell membrane</keyword>
<dbReference type="InterPro" id="IPR013210">
    <property type="entry name" value="LRR_N_plant-typ"/>
</dbReference>
<dbReference type="InterPro" id="IPR032675">
    <property type="entry name" value="LRR_dom_sf"/>
</dbReference>
<feature type="signal peptide" evidence="13">
    <location>
        <begin position="1"/>
        <end position="17"/>
    </location>
</feature>
<evidence type="ECO:0000256" key="10">
    <source>
        <dbReference type="ARBA" id="ARBA00023170"/>
    </source>
</evidence>
<evidence type="ECO:0000256" key="9">
    <source>
        <dbReference type="ARBA" id="ARBA00023136"/>
    </source>
</evidence>
<evidence type="ECO:0000256" key="4">
    <source>
        <dbReference type="ARBA" id="ARBA00022614"/>
    </source>
</evidence>
<dbReference type="FunFam" id="3.80.10.10:FF:000111">
    <property type="entry name" value="LRR receptor-like serine/threonine-protein kinase ERECTA"/>
    <property type="match status" value="1"/>
</dbReference>
<dbReference type="InParanoid" id="A0A200Q9S8"/>
<dbReference type="FunFam" id="3.80.10.10:FF:000649">
    <property type="entry name" value="Leucine Rich Repeat family protein"/>
    <property type="match status" value="1"/>
</dbReference>
<dbReference type="STRING" id="56857.A0A200Q9S8"/>
<evidence type="ECO:0000256" key="5">
    <source>
        <dbReference type="ARBA" id="ARBA00022692"/>
    </source>
</evidence>
<feature type="transmembrane region" description="Helical" evidence="12">
    <location>
        <begin position="897"/>
        <end position="919"/>
    </location>
</feature>
<evidence type="ECO:0000256" key="3">
    <source>
        <dbReference type="ARBA" id="ARBA00022475"/>
    </source>
</evidence>
<comment type="caution">
    <text evidence="15">The sequence shown here is derived from an EMBL/GenBank/DDBJ whole genome shotgun (WGS) entry which is preliminary data.</text>
</comment>
<feature type="domain" description="Leucine-rich repeat-containing N-terminal plant-type" evidence="14">
    <location>
        <begin position="32"/>
        <end position="69"/>
    </location>
</feature>
<dbReference type="EMBL" id="MVGT01002634">
    <property type="protein sequence ID" value="OVA07210.1"/>
    <property type="molecule type" value="Genomic_DNA"/>
</dbReference>
<keyword evidence="7" id="KW-0677">Repeat</keyword>
<keyword evidence="11" id="KW-0325">Glycoprotein</keyword>
<accession>A0A200Q9S8</accession>
<proteinExistence type="inferred from homology"/>
<dbReference type="SUPFAM" id="SSF52058">
    <property type="entry name" value="L domain-like"/>
    <property type="match status" value="4"/>
</dbReference>
<dbReference type="PROSITE" id="PS51450">
    <property type="entry name" value="LRR"/>
    <property type="match status" value="1"/>
</dbReference>
<dbReference type="Proteomes" id="UP000195402">
    <property type="component" value="Unassembled WGS sequence"/>
</dbReference>
<evidence type="ECO:0000256" key="6">
    <source>
        <dbReference type="ARBA" id="ARBA00022729"/>
    </source>
</evidence>
<sequence length="948" mass="105514">MELSFIILISFLGVLLSTPNHIKFSLGAVCNEREREALLTFKKDLKDPSNQLSSWASKDCCRWTGVICNNRTETVVQLHLQSLMLGGELNPSLLELKHLNYLDLSLNDFEGIQIPAFLGSIQNLRYLNLSRAGFGGMIPHQLGNLSSLHYLDISTNTIYEELTVGDLQWLSHLSSLQHLDMSDVNLSKVPNWLHIINMLPSLLGLRLSSCKLGPSMPSLSFVNFTSLAILDLSVNNISSSLPEWLYNLSSLVQLNLDINHFRGIISETVGNLTSLTSLELSSNELEGEIPITLGKLCKLQKLDLSGNKLRGEMSGLLGNSSRCIAGSMKSLNLEVNQLSGPLPDQLGRLKNLDYLSLSNNKFSGSIPLSLGRLSLLRLLDLSYNELNGSLPQSFQHLSSLETLRISYNALEGVVTEAHFANLTRLKAVEMHSLVLKLSPDWVPPFQLKGATFRTCQLGPLFPQWLQTQKLIEEVDLSSTGISTTVPTWFWNMTSQFTYLNLSHNQITGELPNLLKSNSFTAGIYLSSNQFKGRLPRISPDIRELDLSNNSFSGPISVLLCNPVNQMHRLRVLDLSKNLLSGDIPQCWLYWRALKLIRLGSNNITGKIPSSMGALLELRSLHLRNNSLSGELPSSLQNCTELRTIDLGENRFTGSIPTWIGASFRNLIVLRLRLNKFYGVIPQELCHLTSLQLLDIAHNDLSGSIPRCFSNFSAMASKQNSSTSIFYSIVYGEFVETALLVTKGREFEYGNTLTLVTSMDLSKNNLSGEIPKELTSLLGLRSLNLSENLLEGKIPEEIGRMSLLESLDFSKNRLSGLIPQSLVDLTFLSHLNLSYNNLSGKIPLNTQLQGFTELSYMGNHGLCGPPLKNCNGDEQSQAPGDGGRVEEDKDDDWIEMKWFYISLALGFAIGFWGLWGVLVLKNSWRFAYFGFIEDMTDKLCNCCSSCKIR</sequence>
<comment type="subcellular location">
    <subcellularLocation>
        <location evidence="1">Cell membrane</location>
        <topology evidence="1">Single-pass type I membrane protein</topology>
    </subcellularLocation>
</comment>
<evidence type="ECO:0000256" key="12">
    <source>
        <dbReference type="SAM" id="Phobius"/>
    </source>
</evidence>
<dbReference type="Pfam" id="PF00560">
    <property type="entry name" value="LRR_1"/>
    <property type="match status" value="10"/>
</dbReference>
<keyword evidence="8 12" id="KW-1133">Transmembrane helix</keyword>
<keyword evidence="16" id="KW-1185">Reference proteome</keyword>
<evidence type="ECO:0000259" key="14">
    <source>
        <dbReference type="Pfam" id="PF08263"/>
    </source>
</evidence>
<keyword evidence="4" id="KW-0433">Leucine-rich repeat</keyword>
<evidence type="ECO:0000256" key="11">
    <source>
        <dbReference type="ARBA" id="ARBA00023180"/>
    </source>
</evidence>
<dbReference type="GO" id="GO:0009653">
    <property type="term" value="P:anatomical structure morphogenesis"/>
    <property type="evidence" value="ECO:0007669"/>
    <property type="project" value="UniProtKB-ARBA"/>
</dbReference>
<dbReference type="FunFam" id="3.80.10.10:FF:001347">
    <property type="entry name" value="LRR receptor-like serine/threonine-protein kinase GSO2"/>
    <property type="match status" value="1"/>
</dbReference>
<dbReference type="FunFam" id="3.80.10.10:FF:000400">
    <property type="entry name" value="Nuclear pore complex protein NUP107"/>
    <property type="match status" value="1"/>
</dbReference>
<dbReference type="FunFam" id="3.80.10.10:FF:000299">
    <property type="entry name" value="Piriformospora indica-insensitive protein 2"/>
    <property type="match status" value="1"/>
</dbReference>
<evidence type="ECO:0000256" key="1">
    <source>
        <dbReference type="ARBA" id="ARBA00004251"/>
    </source>
</evidence>
<dbReference type="InterPro" id="IPR046956">
    <property type="entry name" value="RLP23-like"/>
</dbReference>
<evidence type="ECO:0000313" key="15">
    <source>
        <dbReference type="EMBL" id="OVA07210.1"/>
    </source>
</evidence>
<evidence type="ECO:0000256" key="7">
    <source>
        <dbReference type="ARBA" id="ARBA00022737"/>
    </source>
</evidence>